<proteinExistence type="predicted"/>
<accession>A0A5B7I5R5</accession>
<organism evidence="2 3">
    <name type="scientific">Portunus trituberculatus</name>
    <name type="common">Swimming crab</name>
    <name type="synonym">Neptunus trituberculatus</name>
    <dbReference type="NCBI Taxonomy" id="210409"/>
    <lineage>
        <taxon>Eukaryota</taxon>
        <taxon>Metazoa</taxon>
        <taxon>Ecdysozoa</taxon>
        <taxon>Arthropoda</taxon>
        <taxon>Crustacea</taxon>
        <taxon>Multicrustacea</taxon>
        <taxon>Malacostraca</taxon>
        <taxon>Eumalacostraca</taxon>
        <taxon>Eucarida</taxon>
        <taxon>Decapoda</taxon>
        <taxon>Pleocyemata</taxon>
        <taxon>Brachyura</taxon>
        <taxon>Eubrachyura</taxon>
        <taxon>Portunoidea</taxon>
        <taxon>Portunidae</taxon>
        <taxon>Portuninae</taxon>
        <taxon>Portunus</taxon>
    </lineage>
</organism>
<sequence>MTLKLASTTRTANSTCSSPNRRWSLPPLTHILTASLPTPSHAGKQASKEARKNCFVFGE</sequence>
<evidence type="ECO:0000313" key="3">
    <source>
        <dbReference type="Proteomes" id="UP000324222"/>
    </source>
</evidence>
<evidence type="ECO:0000256" key="1">
    <source>
        <dbReference type="SAM" id="MobiDB-lite"/>
    </source>
</evidence>
<feature type="compositionally biased region" description="Polar residues" evidence="1">
    <location>
        <begin position="1"/>
        <end position="21"/>
    </location>
</feature>
<dbReference type="Proteomes" id="UP000324222">
    <property type="component" value="Unassembled WGS sequence"/>
</dbReference>
<keyword evidence="3" id="KW-1185">Reference proteome</keyword>
<comment type="caution">
    <text evidence="2">The sequence shown here is derived from an EMBL/GenBank/DDBJ whole genome shotgun (WGS) entry which is preliminary data.</text>
</comment>
<dbReference type="EMBL" id="VSRR010042711">
    <property type="protein sequence ID" value="MPC76154.1"/>
    <property type="molecule type" value="Genomic_DNA"/>
</dbReference>
<gene>
    <name evidence="2" type="ORF">E2C01_070559</name>
</gene>
<evidence type="ECO:0000313" key="2">
    <source>
        <dbReference type="EMBL" id="MPC76154.1"/>
    </source>
</evidence>
<feature type="region of interest" description="Disordered" evidence="1">
    <location>
        <begin position="1"/>
        <end position="24"/>
    </location>
</feature>
<dbReference type="AlphaFoldDB" id="A0A5B7I5R5"/>
<name>A0A5B7I5R5_PORTR</name>
<protein>
    <submittedName>
        <fullName evidence="2">Uncharacterized protein</fullName>
    </submittedName>
</protein>
<reference evidence="2 3" key="1">
    <citation type="submission" date="2019-05" db="EMBL/GenBank/DDBJ databases">
        <title>Another draft genome of Portunus trituberculatus and its Hox gene families provides insights of decapod evolution.</title>
        <authorList>
            <person name="Jeong J.-H."/>
            <person name="Song I."/>
            <person name="Kim S."/>
            <person name="Choi T."/>
            <person name="Kim D."/>
            <person name="Ryu S."/>
            <person name="Kim W."/>
        </authorList>
    </citation>
    <scope>NUCLEOTIDE SEQUENCE [LARGE SCALE GENOMIC DNA]</scope>
    <source>
        <tissue evidence="2">Muscle</tissue>
    </source>
</reference>